<dbReference type="InterPro" id="IPR036188">
    <property type="entry name" value="FAD/NAD-bd_sf"/>
</dbReference>
<dbReference type="PRINTS" id="PR00419">
    <property type="entry name" value="ADXRDTASE"/>
</dbReference>
<dbReference type="PANTHER" id="PTHR10668">
    <property type="entry name" value="PHYTOENE DEHYDROGENASE"/>
    <property type="match status" value="1"/>
</dbReference>
<evidence type="ECO:0000313" key="6">
    <source>
        <dbReference type="Proteomes" id="UP001258994"/>
    </source>
</evidence>
<organism evidence="5 6">
    <name type="scientific">Thalassotalea psychrophila</name>
    <dbReference type="NCBI Taxonomy" id="3065647"/>
    <lineage>
        <taxon>Bacteria</taxon>
        <taxon>Pseudomonadati</taxon>
        <taxon>Pseudomonadota</taxon>
        <taxon>Gammaproteobacteria</taxon>
        <taxon>Alteromonadales</taxon>
        <taxon>Colwelliaceae</taxon>
        <taxon>Thalassotalea</taxon>
    </lineage>
</organism>
<evidence type="ECO:0000256" key="2">
    <source>
        <dbReference type="ARBA" id="ARBA00038825"/>
    </source>
</evidence>
<dbReference type="SUPFAM" id="SSF51905">
    <property type="entry name" value="FAD/NAD(P)-binding domain"/>
    <property type="match status" value="1"/>
</dbReference>
<comment type="function">
    <text evidence="1">Probable oxidoreductase that may play a role as regulator of mitochondrial function.</text>
</comment>
<sequence>MTDVLIIGGGHNGLVCANYLAKSGLQVTILERNPIVGGAAITEEFHPGFKNSVASYTVSLLNPKVINDLELHRHGLKILERKVNNFWPNPEGDFLAFTVGSENLKKEIARYSENDAKSLDLYLRDIELVADLIRDFLLQTPPNVGGGIRDLLKALTLGNRARKLRVEENRVVMDIFTKSVDDFLNLYFENEYVKGAFAFDGLVGNYASPYTPGSAYVLMHHAFGEVNGKKGLWGHAVGGMGAITQAMAASALEKGVTIEVNQSVKRVIVENGKAIGVELTDGKTIHAKVVAANVNPSLLFNKMVDEQHLPEDFARRIKHYKNGSGTFRMNVALSELPQFTCLKNQPRASNDHLTGGIVLGPTVKFLDQSYRDSREYGWSKVPLIEMLIPSTLDDSLAPPGQHVASLFCQQFDPDIDWDQHRDEAAELIIDTIEVYAPGFKSSVLGKQVLSPLDLERKFGLVKGDIMHGALSLDQMFSARPMLGHGDYRAPIKGLYMCGAGTHPGGGVTGAPGHNAAKEIIRDIG</sequence>
<accession>A0ABY9U0A7</accession>
<comment type="subunit">
    <text evidence="2">Interacts with COX5B; this interaction may contribute to localize PYROXD2 to the inner face of the inner mitochondrial membrane.</text>
</comment>
<reference evidence="6" key="1">
    <citation type="submission" date="2023-09" db="EMBL/GenBank/DDBJ databases">
        <authorList>
            <person name="Li S."/>
            <person name="Li X."/>
            <person name="Zhang C."/>
            <person name="Zhao Z."/>
        </authorList>
    </citation>
    <scope>NUCLEOTIDE SEQUENCE [LARGE SCALE GENOMIC DNA]</scope>
    <source>
        <strain evidence="6">SQ149</strain>
    </source>
</reference>
<dbReference type="Proteomes" id="UP001258994">
    <property type="component" value="Chromosome"/>
</dbReference>
<dbReference type="RefSeq" id="WP_348392212.1">
    <property type="nucleotide sequence ID" value="NZ_CP134145.1"/>
</dbReference>
<dbReference type="Gene3D" id="3.50.50.60">
    <property type="entry name" value="FAD/NAD(P)-binding domain"/>
    <property type="match status" value="2"/>
</dbReference>
<proteinExistence type="predicted"/>
<evidence type="ECO:0000313" key="5">
    <source>
        <dbReference type="EMBL" id="WNC73099.1"/>
    </source>
</evidence>
<name>A0ABY9U0A7_9GAMM</name>
<dbReference type="PANTHER" id="PTHR10668:SF103">
    <property type="entry name" value="PYRIDINE NUCLEOTIDE-DISULFIDE OXIDOREDUCTASE DOMAIN-CONTAINING PROTEIN 2"/>
    <property type="match status" value="1"/>
</dbReference>
<evidence type="ECO:0000256" key="1">
    <source>
        <dbReference type="ARBA" id="ARBA00037217"/>
    </source>
</evidence>
<dbReference type="InterPro" id="IPR002937">
    <property type="entry name" value="Amino_oxidase"/>
</dbReference>
<evidence type="ECO:0000259" key="4">
    <source>
        <dbReference type="Pfam" id="PF01593"/>
    </source>
</evidence>
<feature type="domain" description="Amine oxidase" evidence="4">
    <location>
        <begin position="13"/>
        <end position="517"/>
    </location>
</feature>
<dbReference type="Pfam" id="PF01593">
    <property type="entry name" value="Amino_oxidase"/>
    <property type="match status" value="1"/>
</dbReference>
<evidence type="ECO:0000256" key="3">
    <source>
        <dbReference type="ARBA" id="ARBA00040298"/>
    </source>
</evidence>
<protein>
    <recommendedName>
        <fullName evidence="3">Pyridine nucleotide-disulfide oxidoreductase domain-containing protein 2</fullName>
    </recommendedName>
</protein>
<keyword evidence="6" id="KW-1185">Reference proteome</keyword>
<dbReference type="EMBL" id="CP134145">
    <property type="protein sequence ID" value="WNC73099.1"/>
    <property type="molecule type" value="Genomic_DNA"/>
</dbReference>
<gene>
    <name evidence="5" type="ORF">RGQ13_03690</name>
</gene>